<organism evidence="1 2">
    <name type="scientific">Ligilactobacillus equi DSM 15833 = JCM 10991</name>
    <dbReference type="NCBI Taxonomy" id="1423740"/>
    <lineage>
        <taxon>Bacteria</taxon>
        <taxon>Bacillati</taxon>
        <taxon>Bacillota</taxon>
        <taxon>Bacilli</taxon>
        <taxon>Lactobacillales</taxon>
        <taxon>Lactobacillaceae</taxon>
        <taxon>Ligilactobacillus</taxon>
    </lineage>
</organism>
<dbReference type="Proteomes" id="UP000051048">
    <property type="component" value="Unassembled WGS sequence"/>
</dbReference>
<dbReference type="EMBL" id="AZFH01000144">
    <property type="protein sequence ID" value="KRL78605.1"/>
    <property type="molecule type" value="Genomic_DNA"/>
</dbReference>
<reference evidence="1 2" key="1">
    <citation type="journal article" date="2015" name="Genome Announc.">
        <title>Expanding the biotechnology potential of lactobacilli through comparative genomics of 213 strains and associated genera.</title>
        <authorList>
            <person name="Sun Z."/>
            <person name="Harris H.M."/>
            <person name="McCann A."/>
            <person name="Guo C."/>
            <person name="Argimon S."/>
            <person name="Zhang W."/>
            <person name="Yang X."/>
            <person name="Jeffery I.B."/>
            <person name="Cooney J.C."/>
            <person name="Kagawa T.F."/>
            <person name="Liu W."/>
            <person name="Song Y."/>
            <person name="Salvetti E."/>
            <person name="Wrobel A."/>
            <person name="Rasinkangas P."/>
            <person name="Parkhill J."/>
            <person name="Rea M.C."/>
            <person name="O'Sullivan O."/>
            <person name="Ritari J."/>
            <person name="Douillard F.P."/>
            <person name="Paul Ross R."/>
            <person name="Yang R."/>
            <person name="Briner A.E."/>
            <person name="Felis G.E."/>
            <person name="de Vos W.M."/>
            <person name="Barrangou R."/>
            <person name="Klaenhammer T.R."/>
            <person name="Caufield P.W."/>
            <person name="Cui Y."/>
            <person name="Zhang H."/>
            <person name="O'Toole P.W."/>
        </authorList>
    </citation>
    <scope>NUCLEOTIDE SEQUENCE [LARGE SCALE GENOMIC DNA]</scope>
    <source>
        <strain evidence="1 2">DSM 15833</strain>
    </source>
</reference>
<name>A0A0R1TB58_9LACO</name>
<dbReference type="STRING" id="1423740.FC36_GL001092"/>
<dbReference type="AlphaFoldDB" id="A0A0R1TB58"/>
<comment type="caution">
    <text evidence="1">The sequence shown here is derived from an EMBL/GenBank/DDBJ whole genome shotgun (WGS) entry which is preliminary data.</text>
</comment>
<dbReference type="PATRIC" id="fig|1423740.3.peg.1164"/>
<protein>
    <submittedName>
        <fullName evidence="1">Uncharacterized protein</fullName>
    </submittedName>
</protein>
<dbReference type="RefSeq" id="WP_025021565.1">
    <property type="nucleotide sequence ID" value="NZ_AZFH01000144.1"/>
</dbReference>
<accession>A0A0R1TB58</accession>
<gene>
    <name evidence="1" type="ORF">FC36_GL001092</name>
</gene>
<evidence type="ECO:0000313" key="1">
    <source>
        <dbReference type="EMBL" id="KRL78605.1"/>
    </source>
</evidence>
<evidence type="ECO:0000313" key="2">
    <source>
        <dbReference type="Proteomes" id="UP000051048"/>
    </source>
</evidence>
<proteinExistence type="predicted"/>
<sequence length="112" mass="13069">MYDYELEYFEGFQEFKNAYPKLAKELVDSTSYDDLDCDILYFPTKIEFAYRELESEIDYKKCEGMALTEEQIEEIEDNIEAYANRVVDEMDGSCYALLDNGAVIGTTDPWFA</sequence>